<evidence type="ECO:0000313" key="6">
    <source>
        <dbReference type="EMBL" id="TCO44647.1"/>
    </source>
</evidence>
<feature type="compositionally biased region" description="Low complexity" evidence="5">
    <location>
        <begin position="437"/>
        <end position="460"/>
    </location>
</feature>
<feature type="compositionally biased region" description="Acidic residues" evidence="5">
    <location>
        <begin position="424"/>
        <end position="435"/>
    </location>
</feature>
<keyword evidence="1" id="KW-0963">Cytoplasm</keyword>
<evidence type="ECO:0000313" key="7">
    <source>
        <dbReference type="Proteomes" id="UP000295573"/>
    </source>
</evidence>
<proteinExistence type="predicted"/>
<feature type="compositionally biased region" description="Acidic residues" evidence="5">
    <location>
        <begin position="474"/>
        <end position="492"/>
    </location>
</feature>
<name>A0A4R2IJB4_9ACTN</name>
<dbReference type="GO" id="GO:0051304">
    <property type="term" value="P:chromosome separation"/>
    <property type="evidence" value="ECO:0007669"/>
    <property type="project" value="InterPro"/>
</dbReference>
<evidence type="ECO:0000256" key="3">
    <source>
        <dbReference type="ARBA" id="ARBA00022829"/>
    </source>
</evidence>
<feature type="compositionally biased region" description="Basic and acidic residues" evidence="5">
    <location>
        <begin position="576"/>
        <end position="589"/>
    </location>
</feature>
<accession>A0A4R2IJB4</accession>
<evidence type="ECO:0000256" key="1">
    <source>
        <dbReference type="ARBA" id="ARBA00022490"/>
    </source>
</evidence>
<evidence type="ECO:0000256" key="5">
    <source>
        <dbReference type="SAM" id="MobiDB-lite"/>
    </source>
</evidence>
<feature type="region of interest" description="Disordered" evidence="5">
    <location>
        <begin position="367"/>
        <end position="589"/>
    </location>
</feature>
<dbReference type="PANTHER" id="PTHR34298">
    <property type="entry name" value="SEGREGATION AND CONDENSATION PROTEIN B"/>
    <property type="match status" value="1"/>
</dbReference>
<feature type="compositionally biased region" description="Acidic residues" evidence="5">
    <location>
        <begin position="528"/>
        <end position="562"/>
    </location>
</feature>
<sequence>MTEHNPTELDTAPDTHSFVDNGAEDLEPEYDAEPTPGDSAPESGDAAGDSDSDSAEAAPQTGSGSAPAESGEPNPPESTSRAPQTSSDDEADGVDPSSEPAAHPSGDSTPGDSASDSAPGDSASDSGDAAGDSTPGDTDSASGDSASGDSGSGEGEGGVLDEDHLPPGQTEVPVGEEVVIDDDTMRRALEAILMVTDEPLPVLTLARAVGRPTGDVSAALETLAEEYTEQGRGFDLREVGGGWRYYTRVEAAPYVERFVLDGQQARLTQAALETLAVVAYKQPVSRARVSAIRGVNVDGVMRTLVARGLVEEAGSDTESQATLYRTTSYFLERMGMQSLDDLPELAPYLPEMDDVEEELAAQTIPTTETPADDATPDQPAAEPAHADPTAEADQAPAEPGDADTQPEDAASHDVPGEYGAAGDAEVEDAVGEDVPSEYGAAGDAKAEDAAGAEYAQAGEPAGEDVGGGYAAGDAGDETGIDGDLSTDESVDLDLEHEPGELEPSDELEPAEDDDETGIDGDLSTGEPVDLDLEHEPDELDPSDEVESAEAVDPAEAEAEEPAVDAAKSPDGISADDADRGNFGDARRDG</sequence>
<dbReference type="Gene3D" id="1.10.10.10">
    <property type="entry name" value="Winged helix-like DNA-binding domain superfamily/Winged helix DNA-binding domain"/>
    <property type="match status" value="2"/>
</dbReference>
<feature type="compositionally biased region" description="Acidic residues" evidence="5">
    <location>
        <begin position="22"/>
        <end position="32"/>
    </location>
</feature>
<dbReference type="InterPro" id="IPR036390">
    <property type="entry name" value="WH_DNA-bd_sf"/>
</dbReference>
<comment type="caution">
    <text evidence="6">The sequence shown here is derived from an EMBL/GenBank/DDBJ whole genome shotgun (WGS) entry which is preliminary data.</text>
</comment>
<keyword evidence="2" id="KW-0132">Cell division</keyword>
<dbReference type="PANTHER" id="PTHR34298:SF2">
    <property type="entry name" value="SEGREGATION AND CONDENSATION PROTEIN B"/>
    <property type="match status" value="1"/>
</dbReference>
<dbReference type="NCBIfam" id="TIGR00281">
    <property type="entry name" value="SMC-Scp complex subunit ScpB"/>
    <property type="match status" value="1"/>
</dbReference>
<evidence type="ECO:0000256" key="4">
    <source>
        <dbReference type="ARBA" id="ARBA00023306"/>
    </source>
</evidence>
<gene>
    <name evidence="6" type="ORF">EV646_110362</name>
</gene>
<dbReference type="GO" id="GO:0051301">
    <property type="term" value="P:cell division"/>
    <property type="evidence" value="ECO:0007669"/>
    <property type="project" value="UniProtKB-KW"/>
</dbReference>
<feature type="region of interest" description="Disordered" evidence="5">
    <location>
        <begin position="1"/>
        <end position="176"/>
    </location>
</feature>
<dbReference type="Pfam" id="PF04079">
    <property type="entry name" value="SMC_ScpB"/>
    <property type="match status" value="1"/>
</dbReference>
<keyword evidence="4" id="KW-0131">Cell cycle</keyword>
<feature type="compositionally biased region" description="Acidic residues" evidence="5">
    <location>
        <begin position="500"/>
        <end position="518"/>
    </location>
</feature>
<dbReference type="InterPro" id="IPR036388">
    <property type="entry name" value="WH-like_DNA-bd_sf"/>
</dbReference>
<feature type="compositionally biased region" description="Polar residues" evidence="5">
    <location>
        <begin position="77"/>
        <end position="86"/>
    </location>
</feature>
<keyword evidence="7" id="KW-1185">Reference proteome</keyword>
<evidence type="ECO:0000256" key="2">
    <source>
        <dbReference type="ARBA" id="ARBA00022618"/>
    </source>
</evidence>
<dbReference type="EMBL" id="SLWR01000010">
    <property type="protein sequence ID" value="TCO44647.1"/>
    <property type="molecule type" value="Genomic_DNA"/>
</dbReference>
<dbReference type="Proteomes" id="UP000295573">
    <property type="component" value="Unassembled WGS sequence"/>
</dbReference>
<feature type="compositionally biased region" description="Low complexity" evidence="5">
    <location>
        <begin position="110"/>
        <end position="149"/>
    </location>
</feature>
<organism evidence="6 7">
    <name type="scientific">Kribbella antiqua</name>
    <dbReference type="NCBI Taxonomy" id="2512217"/>
    <lineage>
        <taxon>Bacteria</taxon>
        <taxon>Bacillati</taxon>
        <taxon>Actinomycetota</taxon>
        <taxon>Actinomycetes</taxon>
        <taxon>Propionibacteriales</taxon>
        <taxon>Kribbellaceae</taxon>
        <taxon>Kribbella</taxon>
    </lineage>
</organism>
<dbReference type="InterPro" id="IPR005234">
    <property type="entry name" value="ScpB_csome_segregation"/>
</dbReference>
<keyword evidence="3" id="KW-0159">Chromosome partition</keyword>
<dbReference type="SUPFAM" id="SSF46785">
    <property type="entry name" value="Winged helix' DNA-binding domain"/>
    <property type="match status" value="2"/>
</dbReference>
<reference evidence="6 7" key="1">
    <citation type="journal article" date="2015" name="Stand. Genomic Sci.">
        <title>Genomic Encyclopedia of Bacterial and Archaeal Type Strains, Phase III: the genomes of soil and plant-associated and newly described type strains.</title>
        <authorList>
            <person name="Whitman W.B."/>
            <person name="Woyke T."/>
            <person name="Klenk H.P."/>
            <person name="Zhou Y."/>
            <person name="Lilburn T.G."/>
            <person name="Beck B.J."/>
            <person name="De Vos P."/>
            <person name="Vandamme P."/>
            <person name="Eisen J.A."/>
            <person name="Garrity G."/>
            <person name="Hugenholtz P."/>
            <person name="Kyrpides N.C."/>
        </authorList>
    </citation>
    <scope>NUCLEOTIDE SEQUENCE [LARGE SCALE GENOMIC DNA]</scope>
    <source>
        <strain evidence="6 7">VKM Ac-2541</strain>
    </source>
</reference>
<protein>
    <submittedName>
        <fullName evidence="6">Segregation and condensation protein B</fullName>
    </submittedName>
</protein>
<dbReference type="RefSeq" id="WP_338419285.1">
    <property type="nucleotide sequence ID" value="NZ_SLWR01000010.1"/>
</dbReference>
<dbReference type="AlphaFoldDB" id="A0A4R2IJB4"/>
<feature type="compositionally biased region" description="Low complexity" evidence="5">
    <location>
        <begin position="38"/>
        <end position="47"/>
    </location>
</feature>